<evidence type="ECO:0000256" key="2">
    <source>
        <dbReference type="ARBA" id="ARBA00022692"/>
    </source>
</evidence>
<comment type="subcellular location">
    <subcellularLocation>
        <location evidence="1">Membrane</location>
        <topology evidence="1">Multi-pass membrane protein</topology>
    </subcellularLocation>
</comment>
<dbReference type="OrthoDB" id="11322at2157"/>
<dbReference type="Proteomes" id="UP000694228">
    <property type="component" value="Chromosome"/>
</dbReference>
<dbReference type="EMBL" id="CP077107">
    <property type="protein sequence ID" value="QXO95421.1"/>
    <property type="molecule type" value="Genomic_DNA"/>
</dbReference>
<feature type="transmembrane region" description="Helical" evidence="5">
    <location>
        <begin position="42"/>
        <end position="62"/>
    </location>
</feature>
<dbReference type="AlphaFoldDB" id="A0A8F5VNR6"/>
<protein>
    <submittedName>
        <fullName evidence="6">SemiSWEET transporter</fullName>
    </submittedName>
</protein>
<proteinExistence type="predicted"/>
<keyword evidence="4 5" id="KW-0472">Membrane</keyword>
<evidence type="ECO:0000256" key="1">
    <source>
        <dbReference type="ARBA" id="ARBA00004141"/>
    </source>
</evidence>
<keyword evidence="2 5" id="KW-0812">Transmembrane</keyword>
<dbReference type="InterPro" id="IPR047662">
    <property type="entry name" value="SemiSWEET"/>
</dbReference>
<accession>A0A8F5VNR6</accession>
<dbReference type="InterPro" id="IPR006603">
    <property type="entry name" value="PQ-loop_rpt"/>
</dbReference>
<evidence type="ECO:0000313" key="7">
    <source>
        <dbReference type="Proteomes" id="UP000694228"/>
    </source>
</evidence>
<evidence type="ECO:0000313" key="6">
    <source>
        <dbReference type="EMBL" id="QXO95421.1"/>
    </source>
</evidence>
<name>A0A8F5VNR6_METHU</name>
<dbReference type="NCBIfam" id="NF037968">
    <property type="entry name" value="SemiSWEET_2"/>
    <property type="match status" value="1"/>
</dbReference>
<gene>
    <name evidence="6" type="ORF">KSK55_03185</name>
</gene>
<dbReference type="GO" id="GO:0016020">
    <property type="term" value="C:membrane"/>
    <property type="evidence" value="ECO:0007669"/>
    <property type="project" value="UniProtKB-SubCell"/>
</dbReference>
<keyword evidence="3 5" id="KW-1133">Transmembrane helix</keyword>
<dbReference type="GO" id="GO:0051119">
    <property type="term" value="F:sugar transmembrane transporter activity"/>
    <property type="evidence" value="ECO:0007669"/>
    <property type="project" value="InterPro"/>
</dbReference>
<evidence type="ECO:0000256" key="5">
    <source>
        <dbReference type="SAM" id="Phobius"/>
    </source>
</evidence>
<organism evidence="6 7">
    <name type="scientific">Methanospirillum hungatei</name>
    <dbReference type="NCBI Taxonomy" id="2203"/>
    <lineage>
        <taxon>Archaea</taxon>
        <taxon>Methanobacteriati</taxon>
        <taxon>Methanobacteriota</taxon>
        <taxon>Stenosarchaea group</taxon>
        <taxon>Methanomicrobia</taxon>
        <taxon>Methanomicrobiales</taxon>
        <taxon>Methanospirillaceae</taxon>
        <taxon>Methanospirillum</taxon>
    </lineage>
</organism>
<dbReference type="Pfam" id="PF04193">
    <property type="entry name" value="PQ-loop"/>
    <property type="match status" value="1"/>
</dbReference>
<feature type="transmembrane region" description="Helical" evidence="5">
    <location>
        <begin position="68"/>
        <end position="89"/>
    </location>
</feature>
<evidence type="ECO:0000256" key="4">
    <source>
        <dbReference type="ARBA" id="ARBA00023136"/>
    </source>
</evidence>
<evidence type="ECO:0000256" key="3">
    <source>
        <dbReference type="ARBA" id="ARBA00022989"/>
    </source>
</evidence>
<reference evidence="6 7" key="1">
    <citation type="submission" date="2021-06" db="EMBL/GenBank/DDBJ databases">
        <title>Complete genome sequence of the secondary alcohol utilizing methanogen Methanospirillum hungatei strain GP1.</title>
        <authorList>
            <person name="Day L.A."/>
            <person name="Costa K.C."/>
        </authorList>
    </citation>
    <scope>NUCLEOTIDE SEQUENCE [LARGE SCALE GENOMIC DNA]</scope>
    <source>
        <strain evidence="6 7">GP1</strain>
    </source>
</reference>
<feature type="transmembrane region" description="Helical" evidence="5">
    <location>
        <begin position="12"/>
        <end position="30"/>
    </location>
</feature>
<sequence length="95" mass="10654">MEQISGMDMLLYTGYIGGICTTIAFLPQVVKTWNSRSAHDLSWGLLFLLLIGVFLWMIYGIVSADIPVMLANGVTSIFIVSIVGMKWWFDHRNAP</sequence>